<feature type="domain" description="DUF4097" evidence="2">
    <location>
        <begin position="45"/>
        <end position="164"/>
    </location>
</feature>
<keyword evidence="1" id="KW-0812">Transmembrane</keyword>
<dbReference type="Pfam" id="PF13349">
    <property type="entry name" value="DUF4097"/>
    <property type="match status" value="2"/>
</dbReference>
<evidence type="ECO:0000256" key="1">
    <source>
        <dbReference type="SAM" id="Phobius"/>
    </source>
</evidence>
<keyword evidence="4" id="KW-1185">Reference proteome</keyword>
<comment type="caution">
    <text evidence="3">The sequence shown here is derived from an EMBL/GenBank/DDBJ whole genome shotgun (WGS) entry which is preliminary data.</text>
</comment>
<evidence type="ECO:0000259" key="2">
    <source>
        <dbReference type="Pfam" id="PF13349"/>
    </source>
</evidence>
<evidence type="ECO:0000313" key="4">
    <source>
        <dbReference type="Proteomes" id="UP001523262"/>
    </source>
</evidence>
<dbReference type="Proteomes" id="UP001523262">
    <property type="component" value="Unassembled WGS sequence"/>
</dbReference>
<keyword evidence="1" id="KW-0472">Membrane</keyword>
<feature type="transmembrane region" description="Helical" evidence="1">
    <location>
        <begin position="7"/>
        <end position="25"/>
    </location>
</feature>
<dbReference type="InterPro" id="IPR025164">
    <property type="entry name" value="Toastrack_DUF4097"/>
</dbReference>
<feature type="domain" description="DUF4097" evidence="2">
    <location>
        <begin position="169"/>
        <end position="274"/>
    </location>
</feature>
<accession>A0ABT0WHM5</accession>
<evidence type="ECO:0000313" key="3">
    <source>
        <dbReference type="EMBL" id="MCM2535806.1"/>
    </source>
</evidence>
<reference evidence="3 4" key="1">
    <citation type="submission" date="2022-06" db="EMBL/GenBank/DDBJ databases">
        <authorList>
            <person name="Jeon C.O."/>
        </authorList>
    </citation>
    <scope>NUCLEOTIDE SEQUENCE [LARGE SCALE GENOMIC DNA]</scope>
    <source>
        <strain evidence="3 4">KCTC 13943</strain>
    </source>
</reference>
<sequence>MKKLSIVAALLGLVIGIIGVFYYGFVHPASSVTVNETKTMQVKDINKISLESRSSSVHFYPSTSDVLTVHLHGKTSRKDLVFSVSKNGDTAIIEIGPKNDHIFHLSLFEFLNNNLQADVEVPQKMYSELTGHSQAGSIEIQQISAAHFDLDSSAGSIKGEDLKGDVTARSSAGSIKLTNIEGKLDLNSSAGSVEVQLKAITNDITAHSSAGSVRIVTEQQPDSLQLNLQTSAGSANVNLANVSYRTKEHDLVIGSIGLGGPKLQLESSAGSVSINKK</sequence>
<proteinExistence type="predicted"/>
<gene>
    <name evidence="3" type="ORF">NDK43_30405</name>
</gene>
<name>A0ABT0WHM5_9BACI</name>
<protein>
    <submittedName>
        <fullName evidence="3">DUF4097 domain-containing protein</fullName>
    </submittedName>
</protein>
<organism evidence="3 4">
    <name type="scientific">Neobacillus pocheonensis</name>
    <dbReference type="NCBI Taxonomy" id="363869"/>
    <lineage>
        <taxon>Bacteria</taxon>
        <taxon>Bacillati</taxon>
        <taxon>Bacillota</taxon>
        <taxon>Bacilli</taxon>
        <taxon>Bacillales</taxon>
        <taxon>Bacillaceae</taxon>
        <taxon>Neobacillus</taxon>
    </lineage>
</organism>
<dbReference type="EMBL" id="JAMQCR010000003">
    <property type="protein sequence ID" value="MCM2535806.1"/>
    <property type="molecule type" value="Genomic_DNA"/>
</dbReference>
<keyword evidence="1" id="KW-1133">Transmembrane helix</keyword>